<protein>
    <submittedName>
        <fullName evidence="1">Uncharacterized protein</fullName>
    </submittedName>
</protein>
<organism evidence="1">
    <name type="scientific">Manihot esculenta</name>
    <name type="common">Cassava</name>
    <name type="synonym">Jatropha manihot</name>
    <dbReference type="NCBI Taxonomy" id="3983"/>
    <lineage>
        <taxon>Eukaryota</taxon>
        <taxon>Viridiplantae</taxon>
        <taxon>Streptophyta</taxon>
        <taxon>Embryophyta</taxon>
        <taxon>Tracheophyta</taxon>
        <taxon>Spermatophyta</taxon>
        <taxon>Magnoliopsida</taxon>
        <taxon>eudicotyledons</taxon>
        <taxon>Gunneridae</taxon>
        <taxon>Pentapetalae</taxon>
        <taxon>rosids</taxon>
        <taxon>fabids</taxon>
        <taxon>Malpighiales</taxon>
        <taxon>Euphorbiaceae</taxon>
        <taxon>Crotonoideae</taxon>
        <taxon>Manihoteae</taxon>
        <taxon>Manihot</taxon>
    </lineage>
</organism>
<reference evidence="1" key="1">
    <citation type="submission" date="2016-02" db="EMBL/GenBank/DDBJ databases">
        <title>WGS assembly of Manihot esculenta.</title>
        <authorList>
            <person name="Bredeson J.V."/>
            <person name="Prochnik S.E."/>
            <person name="Lyons J.B."/>
            <person name="Schmutz J."/>
            <person name="Grimwood J."/>
            <person name="Vrebalov J."/>
            <person name="Bart R.S."/>
            <person name="Amuge T."/>
            <person name="Ferguson M.E."/>
            <person name="Green R."/>
            <person name="Putnam N."/>
            <person name="Stites J."/>
            <person name="Rounsley S."/>
            <person name="Rokhsar D.S."/>
        </authorList>
    </citation>
    <scope>NUCLEOTIDE SEQUENCE [LARGE SCALE GENOMIC DNA]</scope>
    <source>
        <tissue evidence="1">Leaf</tissue>
    </source>
</reference>
<dbReference type="EMBL" id="KV450471">
    <property type="protein sequence ID" value="OAY22214.1"/>
    <property type="molecule type" value="Genomic_DNA"/>
</dbReference>
<dbReference type="AlphaFoldDB" id="A0A199UC27"/>
<feature type="non-terminal residue" evidence="1">
    <location>
        <position position="1"/>
    </location>
</feature>
<name>A0A199UC27_MANES</name>
<evidence type="ECO:0000313" key="1">
    <source>
        <dbReference type="EMBL" id="OAY22214.1"/>
    </source>
</evidence>
<accession>A0A199UC27</accession>
<gene>
    <name evidence="1" type="ORF">MANES_S019100</name>
</gene>
<sequence>QVIEYLKPECLNIKKKKKKKQTLEDWLLASPSMNPESIKGGELIVSKQFFKRKMSFSLESLVMIDRETHDQSFSSILDVSSITTRRKTKKRVSFRLPEETDVIIFYSPKDSIMVCDQDCFT</sequence>
<proteinExistence type="predicted"/>